<evidence type="ECO:0000313" key="3">
    <source>
        <dbReference type="Proteomes" id="UP001234581"/>
    </source>
</evidence>
<name>A0AAD8DJT0_9FUNG</name>
<dbReference type="Proteomes" id="UP001234581">
    <property type="component" value="Unassembled WGS sequence"/>
</dbReference>
<dbReference type="GeneID" id="83207707"/>
<comment type="caution">
    <text evidence="2">The sequence shown here is derived from an EMBL/GenBank/DDBJ whole genome shotgun (WGS) entry which is preliminary data.</text>
</comment>
<organism evidence="2 3">
    <name type="scientific">Lichtheimia ornata</name>
    <dbReference type="NCBI Taxonomy" id="688661"/>
    <lineage>
        <taxon>Eukaryota</taxon>
        <taxon>Fungi</taxon>
        <taxon>Fungi incertae sedis</taxon>
        <taxon>Mucoromycota</taxon>
        <taxon>Mucoromycotina</taxon>
        <taxon>Mucoromycetes</taxon>
        <taxon>Mucorales</taxon>
        <taxon>Lichtheimiaceae</taxon>
        <taxon>Lichtheimia</taxon>
    </lineage>
</organism>
<feature type="compositionally biased region" description="Low complexity" evidence="1">
    <location>
        <begin position="38"/>
        <end position="57"/>
    </location>
</feature>
<dbReference type="RefSeq" id="XP_058348920.1">
    <property type="nucleotide sequence ID" value="XM_058480397.1"/>
</dbReference>
<dbReference type="Pfam" id="PF12298">
    <property type="entry name" value="Bot1p"/>
    <property type="match status" value="1"/>
</dbReference>
<dbReference type="GO" id="GO:0005763">
    <property type="term" value="C:mitochondrial small ribosomal subunit"/>
    <property type="evidence" value="ECO:0007669"/>
    <property type="project" value="TreeGrafter"/>
</dbReference>
<protein>
    <recommendedName>
        <fullName evidence="4">Eukaryotic mitochondrial regulator protein-domain-containing protein</fullName>
    </recommendedName>
</protein>
<dbReference type="PANTHER" id="PTHR28158:SF1">
    <property type="entry name" value="SMALL RIBOSOMAL SUBUNIT PROTEIN MS45"/>
    <property type="match status" value="1"/>
</dbReference>
<feature type="compositionally biased region" description="Polar residues" evidence="1">
    <location>
        <begin position="91"/>
        <end position="103"/>
    </location>
</feature>
<feature type="region of interest" description="Disordered" evidence="1">
    <location>
        <begin position="85"/>
        <end position="112"/>
    </location>
</feature>
<keyword evidence="3" id="KW-1185">Reference proteome</keyword>
<gene>
    <name evidence="2" type="ORF">O0I10_000285</name>
</gene>
<dbReference type="EMBL" id="JARTCD010000001">
    <property type="protein sequence ID" value="KAJ8664008.1"/>
    <property type="molecule type" value="Genomic_DNA"/>
</dbReference>
<proteinExistence type="predicted"/>
<evidence type="ECO:0008006" key="4">
    <source>
        <dbReference type="Google" id="ProtNLM"/>
    </source>
</evidence>
<evidence type="ECO:0000256" key="1">
    <source>
        <dbReference type="SAM" id="MobiDB-lite"/>
    </source>
</evidence>
<dbReference type="GO" id="GO:0003735">
    <property type="term" value="F:structural constituent of ribosome"/>
    <property type="evidence" value="ECO:0007669"/>
    <property type="project" value="TreeGrafter"/>
</dbReference>
<feature type="region of interest" description="Disordered" evidence="1">
    <location>
        <begin position="35"/>
        <end position="69"/>
    </location>
</feature>
<feature type="region of interest" description="Disordered" evidence="1">
    <location>
        <begin position="256"/>
        <end position="276"/>
    </location>
</feature>
<accession>A0AAD8DJT0</accession>
<dbReference type="AlphaFoldDB" id="A0AAD8DJT0"/>
<sequence length="276" mass="31639">MLPTARPLLKVSALLPQRTLAPASHRFFSCTTQRWNEDQQQPPADQQQQGEETAAPAAEEEQAEPIKLSRRRRRFHEWVKDGSGARFVRPSQGTTNYLGSTPFPNNPLFQPRPPLSDQRRQEIYDTYASDPQEWSIRKLATKYNISMRRVEAILKLKESEKELEMKGVALQSKFSKGMEKLMGADQTVQILQEPLVDLFPKVKKPTFKLVEEHESFTEKDAAKELNRKPIRQLEEKVIAMEEAKFAKSRIASEAIKSTTPTSSSKQKRFVIVDTSR</sequence>
<dbReference type="InterPro" id="IPR021036">
    <property type="entry name" value="Ribosomal_mS45"/>
</dbReference>
<reference evidence="2 3" key="1">
    <citation type="submission" date="2023-03" db="EMBL/GenBank/DDBJ databases">
        <title>Genome sequence of Lichtheimia ornata CBS 291.66.</title>
        <authorList>
            <person name="Mohabir J.T."/>
            <person name="Shea T.P."/>
            <person name="Kurbessoian T."/>
            <person name="Berby B."/>
            <person name="Fontaine J."/>
            <person name="Livny J."/>
            <person name="Gnirke A."/>
            <person name="Stajich J.E."/>
            <person name="Cuomo C.A."/>
        </authorList>
    </citation>
    <scope>NUCLEOTIDE SEQUENCE [LARGE SCALE GENOMIC DNA]</scope>
    <source>
        <strain evidence="2">CBS 291.66</strain>
    </source>
</reference>
<dbReference type="GO" id="GO:0032543">
    <property type="term" value="P:mitochondrial translation"/>
    <property type="evidence" value="ECO:0007669"/>
    <property type="project" value="TreeGrafter"/>
</dbReference>
<dbReference type="PANTHER" id="PTHR28158">
    <property type="entry name" value="37S RIBOSOMAL PROTEIN S35, MITOCHONDRIAL"/>
    <property type="match status" value="1"/>
</dbReference>
<evidence type="ECO:0000313" key="2">
    <source>
        <dbReference type="EMBL" id="KAJ8664008.1"/>
    </source>
</evidence>